<evidence type="ECO:0000313" key="4">
    <source>
        <dbReference type="Proteomes" id="UP000650833"/>
    </source>
</evidence>
<feature type="domain" description="Methyltransferase" evidence="2">
    <location>
        <begin position="248"/>
        <end position="347"/>
    </location>
</feature>
<dbReference type="PANTHER" id="PTHR43591">
    <property type="entry name" value="METHYLTRANSFERASE"/>
    <property type="match status" value="1"/>
</dbReference>
<gene>
    <name evidence="3" type="ORF">INT46_006940</name>
</gene>
<dbReference type="InterPro" id="IPR041698">
    <property type="entry name" value="Methyltransf_25"/>
</dbReference>
<feature type="region of interest" description="Disordered" evidence="1">
    <location>
        <begin position="149"/>
        <end position="205"/>
    </location>
</feature>
<feature type="compositionally biased region" description="Acidic residues" evidence="1">
    <location>
        <begin position="424"/>
        <end position="440"/>
    </location>
</feature>
<evidence type="ECO:0000313" key="3">
    <source>
        <dbReference type="EMBL" id="KAG2204388.1"/>
    </source>
</evidence>
<dbReference type="EMBL" id="JAEPRC010000199">
    <property type="protein sequence ID" value="KAG2204388.1"/>
    <property type="molecule type" value="Genomic_DNA"/>
</dbReference>
<reference evidence="3" key="1">
    <citation type="submission" date="2020-12" db="EMBL/GenBank/DDBJ databases">
        <title>Metabolic potential, ecology and presence of endohyphal bacteria is reflected in genomic diversity of Mucoromycotina.</title>
        <authorList>
            <person name="Muszewska A."/>
            <person name="Okrasinska A."/>
            <person name="Steczkiewicz K."/>
            <person name="Drgas O."/>
            <person name="Orlowska M."/>
            <person name="Perlinska-Lenart U."/>
            <person name="Aleksandrzak-Piekarczyk T."/>
            <person name="Szatraj K."/>
            <person name="Zielenkiewicz U."/>
            <person name="Pilsyk S."/>
            <person name="Malc E."/>
            <person name="Mieczkowski P."/>
            <person name="Kruszewska J.S."/>
            <person name="Biernat P."/>
            <person name="Pawlowska J."/>
        </authorList>
    </citation>
    <scope>NUCLEOTIDE SEQUENCE</scope>
    <source>
        <strain evidence="3">CBS 226.32</strain>
    </source>
</reference>
<comment type="caution">
    <text evidence="3">The sequence shown here is derived from an EMBL/GenBank/DDBJ whole genome shotgun (WGS) entry which is preliminary data.</text>
</comment>
<dbReference type="AlphaFoldDB" id="A0A8H7R6X4"/>
<keyword evidence="4" id="KW-1185">Reference proteome</keyword>
<accession>A0A8H7R6X4</accession>
<evidence type="ECO:0000256" key="1">
    <source>
        <dbReference type="SAM" id="MobiDB-lite"/>
    </source>
</evidence>
<evidence type="ECO:0000259" key="2">
    <source>
        <dbReference type="Pfam" id="PF13649"/>
    </source>
</evidence>
<dbReference type="GO" id="GO:0008168">
    <property type="term" value="F:methyltransferase activity"/>
    <property type="evidence" value="ECO:0007669"/>
    <property type="project" value="TreeGrafter"/>
</dbReference>
<feature type="region of interest" description="Disordered" evidence="1">
    <location>
        <begin position="424"/>
        <end position="450"/>
    </location>
</feature>
<organism evidence="3 4">
    <name type="scientific">Mucor plumbeus</name>
    <dbReference type="NCBI Taxonomy" id="97098"/>
    <lineage>
        <taxon>Eukaryota</taxon>
        <taxon>Fungi</taxon>
        <taxon>Fungi incertae sedis</taxon>
        <taxon>Mucoromycota</taxon>
        <taxon>Mucoromycotina</taxon>
        <taxon>Mucoromycetes</taxon>
        <taxon>Mucorales</taxon>
        <taxon>Mucorineae</taxon>
        <taxon>Mucoraceae</taxon>
        <taxon>Mucor</taxon>
    </lineage>
</organism>
<protein>
    <recommendedName>
        <fullName evidence="2">Methyltransferase domain-containing protein</fullName>
    </recommendedName>
</protein>
<dbReference type="Pfam" id="PF13649">
    <property type="entry name" value="Methyltransf_25"/>
    <property type="match status" value="1"/>
</dbReference>
<dbReference type="CDD" id="cd02440">
    <property type="entry name" value="AdoMet_MTases"/>
    <property type="match status" value="1"/>
</dbReference>
<proteinExistence type="predicted"/>
<feature type="compositionally biased region" description="Low complexity" evidence="1">
    <location>
        <begin position="196"/>
        <end position="205"/>
    </location>
</feature>
<dbReference type="InterPro" id="IPR029063">
    <property type="entry name" value="SAM-dependent_MTases_sf"/>
</dbReference>
<feature type="compositionally biased region" description="Polar residues" evidence="1">
    <location>
        <begin position="149"/>
        <end position="173"/>
    </location>
</feature>
<dbReference type="PANTHER" id="PTHR43591:SF24">
    <property type="entry name" value="2-METHOXY-6-POLYPRENYL-1,4-BENZOQUINOL METHYLASE, MITOCHONDRIAL"/>
    <property type="match status" value="1"/>
</dbReference>
<dbReference type="OrthoDB" id="2013972at2759"/>
<name>A0A8H7R6X4_9FUNG</name>
<sequence>MHQSIFDKPYFFQKMLKKKSYSRPLYTSDIVAEVGPWKKQFQTASKVAHAAYSNKKPKTYNINQPELSPSNSIITTSSVLSDSAIIIPTPSCSTPLSTIPLQPSQPPQTLHVPRKRPLSSEILIKIMDQKLKQQQLPCNAATTAPIMTKSTSSSTINTFHQPRLTTKIQSTVRRNSHRHRQHQITEPLRKKSIDTQQQQQQQQQQPYVLTLNNDEQDRMVAQHYLLRTAFGSDFNSPIKSQLQKGIIVLDVGCGPGTWTMEMSTAFPKSTFIGIDQNAFYPKDIKPRNCHFRTCGSLVVTHYSQTITLPFPDNSIDYIYQRDMNWALTGQTWQPLLLEYQRILKPGGWIECVEPDLETQNSLEQECIMNDKLINGLSIRQQDPYAVHRLPTMLAINGFKRVENCSQTFPLGWGLSHSNNNSILEEDEYEEEGEEEEEEKENEQQQQQNDCSEFARAMSSQYLFLLKSLQPWLSNVMNLNNEKYDEYISGLPAEWKRAKTYINWHCIIAQKPYII</sequence>
<dbReference type="Gene3D" id="3.40.50.150">
    <property type="entry name" value="Vaccinia Virus protein VP39"/>
    <property type="match status" value="1"/>
</dbReference>
<dbReference type="SUPFAM" id="SSF53335">
    <property type="entry name" value="S-adenosyl-L-methionine-dependent methyltransferases"/>
    <property type="match status" value="1"/>
</dbReference>
<dbReference type="Proteomes" id="UP000650833">
    <property type="component" value="Unassembled WGS sequence"/>
</dbReference>